<keyword evidence="2" id="KW-1185">Reference proteome</keyword>
<proteinExistence type="predicted"/>
<sequence length="118" mass="13188">MPLSFSSTARRRSVIFWHSSSVARRLPTLIDGCVLLVNCVDFFSPLISFSSFGLSISVAASAQNDDDFQALVFGCSSSSSARRWLCSTRELRQLLFPIDKFLVLWSFDFSSSSKCSKR</sequence>
<dbReference type="Proteomes" id="UP001168877">
    <property type="component" value="Unassembled WGS sequence"/>
</dbReference>
<reference evidence="1" key="1">
    <citation type="journal article" date="2022" name="Plant J.">
        <title>Strategies of tolerance reflected in two North American maple genomes.</title>
        <authorList>
            <person name="McEvoy S.L."/>
            <person name="Sezen U.U."/>
            <person name="Trouern-Trend A."/>
            <person name="McMahon S.M."/>
            <person name="Schaberg P.G."/>
            <person name="Yang J."/>
            <person name="Wegrzyn J.L."/>
            <person name="Swenson N.G."/>
        </authorList>
    </citation>
    <scope>NUCLEOTIDE SEQUENCE</scope>
    <source>
        <strain evidence="1">NS2018</strain>
    </source>
</reference>
<dbReference type="AlphaFoldDB" id="A0AA39TSU5"/>
<reference evidence="1" key="2">
    <citation type="submission" date="2023-06" db="EMBL/GenBank/DDBJ databases">
        <authorList>
            <person name="Swenson N.G."/>
            <person name="Wegrzyn J.L."/>
            <person name="Mcevoy S.L."/>
        </authorList>
    </citation>
    <scope>NUCLEOTIDE SEQUENCE</scope>
    <source>
        <strain evidence="1">NS2018</strain>
        <tissue evidence="1">Leaf</tissue>
    </source>
</reference>
<dbReference type="EMBL" id="JAUESC010000001">
    <property type="protein sequence ID" value="KAK0607365.1"/>
    <property type="molecule type" value="Genomic_DNA"/>
</dbReference>
<gene>
    <name evidence="1" type="ORF">LWI29_013885</name>
</gene>
<organism evidence="1 2">
    <name type="scientific">Acer saccharum</name>
    <name type="common">Sugar maple</name>
    <dbReference type="NCBI Taxonomy" id="4024"/>
    <lineage>
        <taxon>Eukaryota</taxon>
        <taxon>Viridiplantae</taxon>
        <taxon>Streptophyta</taxon>
        <taxon>Embryophyta</taxon>
        <taxon>Tracheophyta</taxon>
        <taxon>Spermatophyta</taxon>
        <taxon>Magnoliopsida</taxon>
        <taxon>eudicotyledons</taxon>
        <taxon>Gunneridae</taxon>
        <taxon>Pentapetalae</taxon>
        <taxon>rosids</taxon>
        <taxon>malvids</taxon>
        <taxon>Sapindales</taxon>
        <taxon>Sapindaceae</taxon>
        <taxon>Hippocastanoideae</taxon>
        <taxon>Acereae</taxon>
        <taxon>Acer</taxon>
    </lineage>
</organism>
<comment type="caution">
    <text evidence="1">The sequence shown here is derived from an EMBL/GenBank/DDBJ whole genome shotgun (WGS) entry which is preliminary data.</text>
</comment>
<evidence type="ECO:0000313" key="2">
    <source>
        <dbReference type="Proteomes" id="UP001168877"/>
    </source>
</evidence>
<protein>
    <submittedName>
        <fullName evidence="1">Uncharacterized protein</fullName>
    </submittedName>
</protein>
<name>A0AA39TSU5_ACESA</name>
<evidence type="ECO:0000313" key="1">
    <source>
        <dbReference type="EMBL" id="KAK0607365.1"/>
    </source>
</evidence>
<accession>A0AA39TSU5</accession>